<keyword evidence="2 5" id="KW-0812">Transmembrane</keyword>
<evidence type="ECO:0000313" key="8">
    <source>
        <dbReference type="EMBL" id="MBN6101338.1"/>
    </source>
</evidence>
<evidence type="ECO:0000256" key="4">
    <source>
        <dbReference type="ARBA" id="ARBA00023136"/>
    </source>
</evidence>
<dbReference type="Pfam" id="PF04138">
    <property type="entry name" value="GtrA_DPMS_TM"/>
    <property type="match status" value="1"/>
</dbReference>
<evidence type="ECO:0000256" key="3">
    <source>
        <dbReference type="ARBA" id="ARBA00022989"/>
    </source>
</evidence>
<feature type="transmembrane region" description="Helical" evidence="5">
    <location>
        <begin position="316"/>
        <end position="339"/>
    </location>
</feature>
<keyword evidence="4 5" id="KW-0472">Membrane</keyword>
<proteinExistence type="predicted"/>
<feature type="transmembrane region" description="Helical" evidence="5">
    <location>
        <begin position="231"/>
        <end position="253"/>
    </location>
</feature>
<evidence type="ECO:0000256" key="1">
    <source>
        <dbReference type="ARBA" id="ARBA00004141"/>
    </source>
</evidence>
<evidence type="ECO:0000259" key="6">
    <source>
        <dbReference type="Pfam" id="PF00535"/>
    </source>
</evidence>
<dbReference type="InterPro" id="IPR029044">
    <property type="entry name" value="Nucleotide-diphossugar_trans"/>
</dbReference>
<dbReference type="InterPro" id="IPR001173">
    <property type="entry name" value="Glyco_trans_2-like"/>
</dbReference>
<evidence type="ECO:0000259" key="7">
    <source>
        <dbReference type="Pfam" id="PF04138"/>
    </source>
</evidence>
<evidence type="ECO:0000256" key="2">
    <source>
        <dbReference type="ARBA" id="ARBA00022692"/>
    </source>
</evidence>
<sequence length="370" mass="39911">MICTLDESDAIAGVLDELSATMAGIYHEIVVVDDSHDELTAQAVLACAAHTPQIRLLRRREGRGLASAAIAGWDAAHGQYLAIMDGDGQHDPRLIAQMFRLLEQGRQDVVVASRYLHSRSSGLGVVRHAMSRGAVRLTQLLLGARLADPMSGCFAMTRDWYADVRPHLSGLGFKILVDVVASGRRRPNTAEVPTQLGERRGGVSKMDPRVVADLLTLLLEKRTRGLLPAQMALFFAVGLGGLAVHLTALWALLHAGCPFWVGQLVAIMAAMTCNFLMNNILTFRHCRLRGARMLSGLLMFYLACMFGAFVNESIGWALHAAGVNWALAAGAGSVAAALWNYHAAKRTAWSSTLNPPQAAAVAVELRVSSR</sequence>
<name>A0ABS3AYA6_9XANT</name>
<dbReference type="PANTHER" id="PTHR48090:SF6">
    <property type="entry name" value="SLR5056 PROTEIN"/>
    <property type="match status" value="1"/>
</dbReference>
<gene>
    <name evidence="8" type="ORF">JR064_04050</name>
</gene>
<keyword evidence="3 5" id="KW-1133">Transmembrane helix</keyword>
<accession>A0ABS3AYA6</accession>
<comment type="caution">
    <text evidence="8">The sequence shown here is derived from an EMBL/GenBank/DDBJ whole genome shotgun (WGS) entry which is preliminary data.</text>
</comment>
<organism evidence="8 9">
    <name type="scientific">Xanthomonas bonasiae</name>
    <dbReference type="NCBI Taxonomy" id="2810351"/>
    <lineage>
        <taxon>Bacteria</taxon>
        <taxon>Pseudomonadati</taxon>
        <taxon>Pseudomonadota</taxon>
        <taxon>Gammaproteobacteria</taxon>
        <taxon>Lysobacterales</taxon>
        <taxon>Lysobacteraceae</taxon>
        <taxon>Xanthomonas</taxon>
    </lineage>
</organism>
<evidence type="ECO:0000256" key="5">
    <source>
        <dbReference type="SAM" id="Phobius"/>
    </source>
</evidence>
<protein>
    <submittedName>
        <fullName evidence="8">Glycosyltransferase</fullName>
    </submittedName>
</protein>
<feature type="transmembrane region" description="Helical" evidence="5">
    <location>
        <begin position="293"/>
        <end position="310"/>
    </location>
</feature>
<dbReference type="Pfam" id="PF00535">
    <property type="entry name" value="Glycos_transf_2"/>
    <property type="match status" value="1"/>
</dbReference>
<dbReference type="PANTHER" id="PTHR48090">
    <property type="entry name" value="UNDECAPRENYL-PHOSPHATE 4-DEOXY-4-FORMAMIDO-L-ARABINOSE TRANSFERASE-RELATED"/>
    <property type="match status" value="1"/>
</dbReference>
<feature type="domain" description="GtrA/DPMS transmembrane" evidence="7">
    <location>
        <begin position="234"/>
        <end position="349"/>
    </location>
</feature>
<dbReference type="SUPFAM" id="SSF53448">
    <property type="entry name" value="Nucleotide-diphospho-sugar transferases"/>
    <property type="match status" value="1"/>
</dbReference>
<keyword evidence="9" id="KW-1185">Reference proteome</keyword>
<dbReference type="InterPro" id="IPR050256">
    <property type="entry name" value="Glycosyltransferase_2"/>
</dbReference>
<dbReference type="Proteomes" id="UP000695802">
    <property type="component" value="Unassembled WGS sequence"/>
</dbReference>
<feature type="domain" description="Glycosyltransferase 2-like" evidence="6">
    <location>
        <begin position="2"/>
        <end position="163"/>
    </location>
</feature>
<dbReference type="EMBL" id="JAFIWB010000002">
    <property type="protein sequence ID" value="MBN6101338.1"/>
    <property type="molecule type" value="Genomic_DNA"/>
</dbReference>
<feature type="transmembrane region" description="Helical" evidence="5">
    <location>
        <begin position="259"/>
        <end position="281"/>
    </location>
</feature>
<dbReference type="RefSeq" id="WP_206228884.1">
    <property type="nucleotide sequence ID" value="NZ_JAFIWB010000002.1"/>
</dbReference>
<reference evidence="8 9" key="1">
    <citation type="submission" date="2021-02" db="EMBL/GenBank/DDBJ databases">
        <title>Taxonomically Unique Crown Gall-Associated Xanthomonas Stains Have Deficiency in Virulence Repertories.</title>
        <authorList>
            <person name="Mafakheri H."/>
            <person name="Taghavi S.M."/>
            <person name="Dimkic I."/>
            <person name="Nemanja K."/>
            <person name="Osdaghi E."/>
        </authorList>
    </citation>
    <scope>NUCLEOTIDE SEQUENCE [LARGE SCALE GENOMIC DNA]</scope>
    <source>
        <strain evidence="8 9">FX4</strain>
    </source>
</reference>
<dbReference type="Gene3D" id="3.90.550.10">
    <property type="entry name" value="Spore Coat Polysaccharide Biosynthesis Protein SpsA, Chain A"/>
    <property type="match status" value="1"/>
</dbReference>
<evidence type="ECO:0000313" key="9">
    <source>
        <dbReference type="Proteomes" id="UP000695802"/>
    </source>
</evidence>
<comment type="subcellular location">
    <subcellularLocation>
        <location evidence="1">Membrane</location>
        <topology evidence="1">Multi-pass membrane protein</topology>
    </subcellularLocation>
</comment>
<dbReference type="InterPro" id="IPR007267">
    <property type="entry name" value="GtrA_DPMS_TM"/>
</dbReference>